<feature type="chain" id="PRO_5039059016" evidence="3">
    <location>
        <begin position="23"/>
        <end position="168"/>
    </location>
</feature>
<evidence type="ECO:0000259" key="4">
    <source>
        <dbReference type="Pfam" id="PF16729"/>
    </source>
</evidence>
<dbReference type="PROSITE" id="PS51257">
    <property type="entry name" value="PROKAR_LIPOPROTEIN"/>
    <property type="match status" value="1"/>
</dbReference>
<feature type="signal peptide" evidence="3">
    <location>
        <begin position="1"/>
        <end position="22"/>
    </location>
</feature>
<dbReference type="AlphaFoldDB" id="A0A7X1C806"/>
<evidence type="ECO:0000313" key="6">
    <source>
        <dbReference type="EMBL" id="MBC1509064.1"/>
    </source>
</evidence>
<comment type="caution">
    <text evidence="5">The sequence shown here is derived from an EMBL/GenBank/DDBJ whole genome shotgun (WGS) entry which is preliminary data.</text>
</comment>
<dbReference type="EMBL" id="JAASUB010000004">
    <property type="protein sequence ID" value="MBC1509064.1"/>
    <property type="molecule type" value="Genomic_DNA"/>
</dbReference>
<proteinExistence type="predicted"/>
<gene>
    <name evidence="5" type="ORF">HCJ38_01940</name>
    <name evidence="6" type="ORF">HCJ59_03930</name>
</gene>
<evidence type="ECO:0000313" key="8">
    <source>
        <dbReference type="Proteomes" id="UP000587800"/>
    </source>
</evidence>
<feature type="region of interest" description="Disordered" evidence="2">
    <location>
        <begin position="26"/>
        <end position="51"/>
    </location>
</feature>
<keyword evidence="8" id="KW-1185">Reference proteome</keyword>
<evidence type="ECO:0000256" key="2">
    <source>
        <dbReference type="SAM" id="MobiDB-lite"/>
    </source>
</evidence>
<organism evidence="5 7">
    <name type="scientific">Listeria immobilis</name>
    <dbReference type="NCBI Taxonomy" id="2713502"/>
    <lineage>
        <taxon>Bacteria</taxon>
        <taxon>Bacillati</taxon>
        <taxon>Bacillota</taxon>
        <taxon>Bacilli</taxon>
        <taxon>Bacillales</taxon>
        <taxon>Listeriaceae</taxon>
        <taxon>Listeria</taxon>
    </lineage>
</organism>
<evidence type="ECO:0000256" key="3">
    <source>
        <dbReference type="SAM" id="SignalP"/>
    </source>
</evidence>
<dbReference type="EMBL" id="JAASTW010000002">
    <property type="protein sequence ID" value="MBC1487787.1"/>
    <property type="molecule type" value="Genomic_DNA"/>
</dbReference>
<reference evidence="7 8" key="1">
    <citation type="submission" date="2020-03" db="EMBL/GenBank/DDBJ databases">
        <title>Soil Listeria distribution.</title>
        <authorList>
            <person name="Liao J."/>
            <person name="Wiedmann M."/>
        </authorList>
    </citation>
    <scope>NUCLEOTIDE SEQUENCE [LARGE SCALE GENOMIC DNA]</scope>
    <source>
        <strain evidence="6 8">FSL L7-1515</strain>
        <strain evidence="5 7">FSL L7-1554</strain>
    </source>
</reference>
<dbReference type="Proteomes" id="UP000561617">
    <property type="component" value="Unassembled WGS sequence"/>
</dbReference>
<evidence type="ECO:0000313" key="5">
    <source>
        <dbReference type="EMBL" id="MBC1487787.1"/>
    </source>
</evidence>
<dbReference type="InterPro" id="IPR029050">
    <property type="entry name" value="Immunoprotect_excell_Ig-like"/>
</dbReference>
<dbReference type="RefSeq" id="WP_185344726.1">
    <property type="nucleotide sequence ID" value="NZ_JAASTU010000015.1"/>
</dbReference>
<feature type="compositionally biased region" description="Basic and acidic residues" evidence="2">
    <location>
        <begin position="31"/>
        <end position="50"/>
    </location>
</feature>
<dbReference type="InterPro" id="IPR031989">
    <property type="entry name" value="DUF5067"/>
</dbReference>
<accession>A0A7X1C806</accession>
<evidence type="ECO:0000256" key="1">
    <source>
        <dbReference type="ARBA" id="ARBA00022729"/>
    </source>
</evidence>
<dbReference type="Proteomes" id="UP000587800">
    <property type="component" value="Unassembled WGS sequence"/>
</dbReference>
<sequence length="168" mass="18398">MKKWKHALLLMGVLTFALTLTACGGTEDTSNEAKTETAKAETKEKAKQKTDPNTLGDYKVEILSSTVVKDYEGKDAIEIKSKFTNNSKENISFMIAIDQQAFQNGTQLETTVSSSGDMGGIDKDVQPGATLEVTSIYSLQDTQNKVDVEAKELISFSKNTVKKSFELN</sequence>
<name>A0A7X1C806_9LIST</name>
<evidence type="ECO:0000313" key="7">
    <source>
        <dbReference type="Proteomes" id="UP000561617"/>
    </source>
</evidence>
<dbReference type="Gene3D" id="2.60.40.1240">
    <property type="match status" value="1"/>
</dbReference>
<keyword evidence="1 3" id="KW-0732">Signal</keyword>
<feature type="domain" description="DUF5067" evidence="4">
    <location>
        <begin position="34"/>
        <end position="151"/>
    </location>
</feature>
<dbReference type="Pfam" id="PF16729">
    <property type="entry name" value="DUF5067"/>
    <property type="match status" value="1"/>
</dbReference>
<protein>
    <submittedName>
        <fullName evidence="5">DUF5067 domain-containing protein</fullName>
    </submittedName>
</protein>